<keyword evidence="3 6" id="KW-0808">Transferase</keyword>
<feature type="chain" id="PRO_5023308958" description="Arginine biosynthesis bifunctional protein ArgJ alpha chain" evidence="6">
    <location>
        <begin position="1"/>
        <end position="187"/>
    </location>
</feature>
<dbReference type="NCBIfam" id="TIGR00120">
    <property type="entry name" value="ArgJ"/>
    <property type="match status" value="1"/>
</dbReference>
<evidence type="ECO:0000256" key="3">
    <source>
        <dbReference type="ARBA" id="ARBA00022679"/>
    </source>
</evidence>
<dbReference type="GO" id="GO:0005737">
    <property type="term" value="C:cytoplasm"/>
    <property type="evidence" value="ECO:0007669"/>
    <property type="project" value="UniProtKB-SubCell"/>
</dbReference>
<dbReference type="EC" id="2.3.1.1" evidence="6"/>
<comment type="pathway">
    <text evidence="6">Amino-acid biosynthesis; L-arginine biosynthesis; N(2)-acetyl-L-ornithine from L-glutamate: step 1/4.</text>
</comment>
<gene>
    <name evidence="6" type="primary">argJ</name>
    <name evidence="7" type="ORF">DF188_09035</name>
</gene>
<dbReference type="EC" id="2.3.1.35" evidence="6"/>
<feature type="binding site" evidence="6">
    <location>
        <position position="267"/>
    </location>
    <ligand>
        <name>substrate</name>
    </ligand>
</feature>
<dbReference type="Proteomes" id="UP000245014">
    <property type="component" value="Unassembled WGS sequence"/>
</dbReference>
<feature type="site" description="Involved in the stabilization of negative charge on the oxyanion by the formation of the oxyanion hole" evidence="6">
    <location>
        <position position="115"/>
    </location>
</feature>
<dbReference type="CDD" id="cd02152">
    <property type="entry name" value="OAT"/>
    <property type="match status" value="1"/>
</dbReference>
<dbReference type="PANTHER" id="PTHR23100:SF0">
    <property type="entry name" value="ARGININE BIOSYNTHESIS BIFUNCTIONAL PROTEIN ARGJ, MITOCHONDRIAL"/>
    <property type="match status" value="1"/>
</dbReference>
<keyword evidence="6" id="KW-0028">Amino-acid biosynthesis</keyword>
<comment type="subunit">
    <text evidence="2 6">Heterotetramer of two alpha and two beta chains.</text>
</comment>
<dbReference type="Gene3D" id="3.60.70.12">
    <property type="entry name" value="L-amino peptidase D-ALA esterase/amidase"/>
    <property type="match status" value="1"/>
</dbReference>
<feature type="site" description="Involved in the stabilization of negative charge on the oxyanion by the formation of the oxyanion hole" evidence="6">
    <location>
        <position position="116"/>
    </location>
</feature>
<reference evidence="7 8" key="1">
    <citation type="submission" date="2018-05" db="EMBL/GenBank/DDBJ databases">
        <title>Antimicrobial susceptibility testing and genomic analysis of Arcobacter skirrowii strains and one Arcobacter butzleri isolated from German poultry farms.</title>
        <authorList>
            <person name="Haenel I."/>
            <person name="Hotzel H."/>
            <person name="Tomaso H."/>
            <person name="Busch A."/>
        </authorList>
    </citation>
    <scope>NUCLEOTIDE SEQUENCE [LARGE SCALE GENOMIC DNA]</scope>
    <source>
        <strain evidence="8">v</strain>
    </source>
</reference>
<dbReference type="PANTHER" id="PTHR23100">
    <property type="entry name" value="ARGININE BIOSYNTHESIS BIFUNCTIONAL PROTEIN ARGJ"/>
    <property type="match status" value="1"/>
</dbReference>
<feature type="binding site" evidence="6">
    <location>
        <position position="188"/>
    </location>
    <ligand>
        <name>substrate</name>
    </ligand>
</feature>
<dbReference type="RefSeq" id="WP_109066243.1">
    <property type="nucleotide sequence ID" value="NZ_QEYG01000040.1"/>
</dbReference>
<dbReference type="InterPro" id="IPR042195">
    <property type="entry name" value="ArgJ_beta_C"/>
</dbReference>
<dbReference type="GO" id="GO:0006526">
    <property type="term" value="P:L-arginine biosynthetic process"/>
    <property type="evidence" value="ECO:0007669"/>
    <property type="project" value="UniProtKB-UniRule"/>
</dbReference>
<dbReference type="NCBIfam" id="NF003802">
    <property type="entry name" value="PRK05388.1"/>
    <property type="match status" value="1"/>
</dbReference>
<comment type="pathway">
    <text evidence="6">Amino-acid biosynthesis; L-arginine biosynthesis; L-ornithine and N-acetyl-L-glutamate from L-glutamate and N(2)-acetyl-L-ornithine (cyclic): step 1/1.</text>
</comment>
<protein>
    <recommendedName>
        <fullName evidence="6">Arginine biosynthesis bifunctional protein ArgJ</fullName>
    </recommendedName>
    <domain>
        <recommendedName>
            <fullName evidence="6">Glutamate N-acetyltransferase</fullName>
            <ecNumber evidence="6">2.3.1.35</ecNumber>
        </recommendedName>
        <alternativeName>
            <fullName evidence="6">Ornithine acetyltransferase</fullName>
            <shortName evidence="6">OATase</shortName>
        </alternativeName>
        <alternativeName>
            <fullName evidence="6">Ornithine transacetylase</fullName>
        </alternativeName>
    </domain>
    <domain>
        <recommendedName>
            <fullName evidence="6">Amino-acid acetyltransferase</fullName>
            <ecNumber evidence="6">2.3.1.1</ecNumber>
        </recommendedName>
        <alternativeName>
            <fullName evidence="6">N-acetylglutamate synthase</fullName>
            <shortName evidence="6">AGSase</shortName>
        </alternativeName>
    </domain>
    <component>
        <recommendedName>
            <fullName evidence="6">Arginine biosynthesis bifunctional protein ArgJ alpha chain</fullName>
        </recommendedName>
    </component>
    <component>
        <recommendedName>
            <fullName evidence="6">Arginine biosynthesis bifunctional protein ArgJ beta chain</fullName>
        </recommendedName>
    </component>
</protein>
<dbReference type="InterPro" id="IPR002813">
    <property type="entry name" value="Arg_biosynth_ArgJ"/>
</dbReference>
<name>A0A2U2BYK9_9BACT</name>
<dbReference type="EMBL" id="QEYI01000010">
    <property type="protein sequence ID" value="PWE19790.1"/>
    <property type="molecule type" value="Genomic_DNA"/>
</dbReference>
<dbReference type="UniPathway" id="UPA00068">
    <property type="reaction ID" value="UER00106"/>
</dbReference>
<dbReference type="Gene3D" id="3.10.20.340">
    <property type="entry name" value="ArgJ beta chain, C-terminal domain"/>
    <property type="match status" value="1"/>
</dbReference>
<feature type="binding site" evidence="6">
    <location>
        <position position="150"/>
    </location>
    <ligand>
        <name>substrate</name>
    </ligand>
</feature>
<keyword evidence="4 6" id="KW-0068">Autocatalytic cleavage</keyword>
<feature type="binding site" evidence="6">
    <location>
        <position position="177"/>
    </location>
    <ligand>
        <name>substrate</name>
    </ligand>
</feature>
<keyword evidence="6" id="KW-0511">Multifunctional enzyme</keyword>
<keyword evidence="5 6" id="KW-0012">Acyltransferase</keyword>
<dbReference type="GO" id="GO:0004358">
    <property type="term" value="F:L-glutamate N-acetyltransferase activity, acting on acetyl-L-ornithine as donor"/>
    <property type="evidence" value="ECO:0007669"/>
    <property type="project" value="UniProtKB-UniRule"/>
</dbReference>
<comment type="catalytic activity">
    <reaction evidence="6">
        <text>N(2)-acetyl-L-ornithine + L-glutamate = N-acetyl-L-glutamate + L-ornithine</text>
        <dbReference type="Rhea" id="RHEA:15349"/>
        <dbReference type="ChEBI" id="CHEBI:29985"/>
        <dbReference type="ChEBI" id="CHEBI:44337"/>
        <dbReference type="ChEBI" id="CHEBI:46911"/>
        <dbReference type="ChEBI" id="CHEBI:57805"/>
        <dbReference type="EC" id="2.3.1.35"/>
    </reaction>
</comment>
<evidence type="ECO:0000313" key="8">
    <source>
        <dbReference type="Proteomes" id="UP000245014"/>
    </source>
</evidence>
<keyword evidence="6" id="KW-0963">Cytoplasm</keyword>
<feature type="site" description="Cleavage; by autolysis" evidence="6">
    <location>
        <begin position="187"/>
        <end position="188"/>
    </location>
</feature>
<organism evidence="7 8">
    <name type="scientific">Aliarcobacter skirrowii</name>
    <dbReference type="NCBI Taxonomy" id="28200"/>
    <lineage>
        <taxon>Bacteria</taxon>
        <taxon>Pseudomonadati</taxon>
        <taxon>Campylobacterota</taxon>
        <taxon>Epsilonproteobacteria</taxon>
        <taxon>Campylobacterales</taxon>
        <taxon>Arcobacteraceae</taxon>
        <taxon>Aliarcobacter</taxon>
    </lineage>
</organism>
<feature type="chain" id="PRO_5023308957" description="Arginine biosynthesis bifunctional protein ArgJ beta chain" evidence="6">
    <location>
        <begin position="188"/>
        <end position="396"/>
    </location>
</feature>
<evidence type="ECO:0000256" key="1">
    <source>
        <dbReference type="ARBA" id="ARBA00006774"/>
    </source>
</evidence>
<comment type="catalytic activity">
    <reaction evidence="6">
        <text>L-glutamate + acetyl-CoA = N-acetyl-L-glutamate + CoA + H(+)</text>
        <dbReference type="Rhea" id="RHEA:24292"/>
        <dbReference type="ChEBI" id="CHEBI:15378"/>
        <dbReference type="ChEBI" id="CHEBI:29985"/>
        <dbReference type="ChEBI" id="CHEBI:44337"/>
        <dbReference type="ChEBI" id="CHEBI:57287"/>
        <dbReference type="ChEBI" id="CHEBI:57288"/>
        <dbReference type="EC" id="2.3.1.1"/>
    </reaction>
</comment>
<evidence type="ECO:0000256" key="5">
    <source>
        <dbReference type="ARBA" id="ARBA00023315"/>
    </source>
</evidence>
<evidence type="ECO:0000256" key="4">
    <source>
        <dbReference type="ARBA" id="ARBA00022813"/>
    </source>
</evidence>
<feature type="binding site" evidence="6">
    <location>
        <position position="396"/>
    </location>
    <ligand>
        <name>substrate</name>
    </ligand>
</feature>
<dbReference type="InterPro" id="IPR016117">
    <property type="entry name" value="ArgJ-like_dom_sf"/>
</dbReference>
<dbReference type="GO" id="GO:0006592">
    <property type="term" value="P:ornithine biosynthetic process"/>
    <property type="evidence" value="ECO:0007669"/>
    <property type="project" value="TreeGrafter"/>
</dbReference>
<comment type="similarity">
    <text evidence="1 6">Belongs to the ArgJ family.</text>
</comment>
<dbReference type="HAMAP" id="MF_01106">
    <property type="entry name" value="ArgJ"/>
    <property type="match status" value="1"/>
</dbReference>
<dbReference type="STRING" id="28200.GCA_001572935_01565"/>
<accession>A0A2U2BYK9</accession>
<feature type="binding site" evidence="6">
    <location>
        <position position="391"/>
    </location>
    <ligand>
        <name>substrate</name>
    </ligand>
</feature>
<evidence type="ECO:0000256" key="6">
    <source>
        <dbReference type="HAMAP-Rule" id="MF_01106"/>
    </source>
</evidence>
<evidence type="ECO:0000256" key="2">
    <source>
        <dbReference type="ARBA" id="ARBA00011475"/>
    </source>
</evidence>
<comment type="caution">
    <text evidence="7">The sequence shown here is derived from an EMBL/GenBank/DDBJ whole genome shotgun (WGS) entry which is preliminary data.</text>
</comment>
<dbReference type="AlphaFoldDB" id="A0A2U2BYK9"/>
<comment type="subcellular location">
    <subcellularLocation>
        <location evidence="6">Cytoplasm</location>
    </subcellularLocation>
</comment>
<keyword evidence="6" id="KW-0055">Arginine biosynthesis</keyword>
<sequence length="396" mass="42896">MFTILPIKGFIDQIDGFYCDGIHIGLKPNGNNDLGFIYTKEPCTVAAIFTNNKFQAAPLKHFLAYEKGFKTNFVLINSKNANALTGKKGIEDINTLFSQLNFGDDKLINPVMSSTGVIGNRLPIEKLVNGAKKFNLKSKNGENLSKAIMTTDAYPKSCFYEVKLESGKSFKIGAVAKGAGMINPNLATMLCFICTDAAAPYEDIQEALKRNSHTTFNAISVDGDTSTNDTVMVLANSKSNAYNKDAFSEALRLVMHDMAMLMVADGEGAKKVAAFEVVNAANDKEAEIAAKALSNSLLVKTALFGEDPNFGRIASTIGASQVTCDDEKLVISYNDVVVFNKGEICFDSTIEAKAADVLKKDKYKIICDLGVGSGKFTAYGCDLGYKYVEINADYRS</sequence>
<proteinExistence type="inferred from homology"/>
<dbReference type="SUPFAM" id="SSF56266">
    <property type="entry name" value="DmpA/ArgJ-like"/>
    <property type="match status" value="1"/>
</dbReference>
<evidence type="ECO:0000313" key="7">
    <source>
        <dbReference type="EMBL" id="PWE19790.1"/>
    </source>
</evidence>
<dbReference type="Pfam" id="PF01960">
    <property type="entry name" value="ArgJ"/>
    <property type="match status" value="1"/>
</dbReference>
<dbReference type="GO" id="GO:0004042">
    <property type="term" value="F:L-glutamate N-acetyltransferase activity"/>
    <property type="evidence" value="ECO:0007669"/>
    <property type="project" value="UniProtKB-UniRule"/>
</dbReference>
<comment type="function">
    <text evidence="6">Catalyzes two activities which are involved in the cyclic version of arginine biosynthesis: the synthesis of N-acetylglutamate from glutamate and acetyl-CoA as the acetyl donor, and of ornithine by transacetylation between N(2)-acetylornithine and glutamate.</text>
</comment>
<feature type="active site" description="Nucleophile" evidence="6">
    <location>
        <position position="188"/>
    </location>
</feature>